<reference evidence="2" key="1">
    <citation type="journal article" date="2022" name="bioRxiv">
        <title>Sequencing and chromosome-scale assembly of the giantPleurodeles waltlgenome.</title>
        <authorList>
            <person name="Brown T."/>
            <person name="Elewa A."/>
            <person name="Iarovenko S."/>
            <person name="Subramanian E."/>
            <person name="Araus A.J."/>
            <person name="Petzold A."/>
            <person name="Susuki M."/>
            <person name="Suzuki K.-i.T."/>
            <person name="Hayashi T."/>
            <person name="Toyoda A."/>
            <person name="Oliveira C."/>
            <person name="Osipova E."/>
            <person name="Leigh N.D."/>
            <person name="Simon A."/>
            <person name="Yun M.H."/>
        </authorList>
    </citation>
    <scope>NUCLEOTIDE SEQUENCE</scope>
    <source>
        <strain evidence="2">20211129_DDA</strain>
        <tissue evidence="2">Liver</tissue>
    </source>
</reference>
<dbReference type="EMBL" id="JANPWB010000006">
    <property type="protein sequence ID" value="KAJ1176377.1"/>
    <property type="molecule type" value="Genomic_DNA"/>
</dbReference>
<name>A0AAV7TID7_PLEWA</name>
<feature type="compositionally biased region" description="Polar residues" evidence="1">
    <location>
        <begin position="140"/>
        <end position="152"/>
    </location>
</feature>
<protein>
    <submittedName>
        <fullName evidence="2">Uncharacterized protein</fullName>
    </submittedName>
</protein>
<feature type="compositionally biased region" description="Polar residues" evidence="1">
    <location>
        <begin position="219"/>
        <end position="238"/>
    </location>
</feature>
<dbReference type="Proteomes" id="UP001066276">
    <property type="component" value="Chromosome 3_2"/>
</dbReference>
<organism evidence="2 3">
    <name type="scientific">Pleurodeles waltl</name>
    <name type="common">Iberian ribbed newt</name>
    <dbReference type="NCBI Taxonomy" id="8319"/>
    <lineage>
        <taxon>Eukaryota</taxon>
        <taxon>Metazoa</taxon>
        <taxon>Chordata</taxon>
        <taxon>Craniata</taxon>
        <taxon>Vertebrata</taxon>
        <taxon>Euteleostomi</taxon>
        <taxon>Amphibia</taxon>
        <taxon>Batrachia</taxon>
        <taxon>Caudata</taxon>
        <taxon>Salamandroidea</taxon>
        <taxon>Salamandridae</taxon>
        <taxon>Pleurodelinae</taxon>
        <taxon>Pleurodeles</taxon>
    </lineage>
</organism>
<keyword evidence="3" id="KW-1185">Reference proteome</keyword>
<evidence type="ECO:0000313" key="2">
    <source>
        <dbReference type="EMBL" id="KAJ1176377.1"/>
    </source>
</evidence>
<evidence type="ECO:0000313" key="3">
    <source>
        <dbReference type="Proteomes" id="UP001066276"/>
    </source>
</evidence>
<feature type="region of interest" description="Disordered" evidence="1">
    <location>
        <begin position="69"/>
        <end position="160"/>
    </location>
</feature>
<feature type="region of interest" description="Disordered" evidence="1">
    <location>
        <begin position="218"/>
        <end position="238"/>
    </location>
</feature>
<sequence>MLAALRFKFGLARNTQCDSAWTLNWSLSSAINFFVRGTEYWSWRLVKLTAALPGPLKVNMEPKTIWNFGDKGDGARLTPAGKDSGDTAPAGRRSASGATKLCGKNTGGTAKDDKNATGIPPPDSRGKDKSQPVITCFMTGGTQESGFESSLSPPKDTSVCTKENFNSIREETAHAKESKEMSFESNYPLIRLQGAEGWLTEAPGNLDVQRAPNWVEAKASNSGSVQSQPVEPNGVAQATQDVADTPRALCLGTQPGACALSKIWKWKPERLEGERWSQTGPMTAEINSTR</sequence>
<accession>A0AAV7TID7</accession>
<dbReference type="AlphaFoldDB" id="A0AAV7TID7"/>
<evidence type="ECO:0000256" key="1">
    <source>
        <dbReference type="SAM" id="MobiDB-lite"/>
    </source>
</evidence>
<comment type="caution">
    <text evidence="2">The sequence shown here is derived from an EMBL/GenBank/DDBJ whole genome shotgun (WGS) entry which is preliminary data.</text>
</comment>
<proteinExistence type="predicted"/>
<gene>
    <name evidence="2" type="ORF">NDU88_001658</name>
</gene>